<keyword evidence="9 15" id="KW-0560">Oxidoreductase</keyword>
<dbReference type="InterPro" id="IPR007197">
    <property type="entry name" value="rSAM"/>
</dbReference>
<dbReference type="SUPFAM" id="SSF102114">
    <property type="entry name" value="Radical SAM enzymes"/>
    <property type="match status" value="1"/>
</dbReference>
<proteinExistence type="inferred from homology"/>
<sequence>MTELTLVFDRELIRRYDRQGPRYTSYPTAVQFNDGYAVSHYYKHAHGTNEEQKPAPLSLYFHIPFCATVCFYCACNKVVTKNQAHTVRYLDCLSLEIEKQGGLFDKSRKVEQLHWGGGTPTFLNQQQMGRLMEETRRHFHLIDDGEYSIEIDPRTVDPERIVFLRDLGFNRLSLGVQDFDPTVQQAVNRIQSEEQTLGIIDAARGAGFKSVSLDLIYGLPFQSVDSFDKTLNRVIDASPDRISVFNYAHLPHLFKTQRQIDESALPLPEEKLRIFRHAIERLSDAGYVYIGMDHFAKPFDELAVAQREGKLSRNFQGYATHGDCDIVGMGVSAIGRVGNSYSQNERDLEQYQKRMENGDLAVFRGVELTWDDVLRRDVINQLICHFELQIQSYETRYGIDFWEYFAAETVQLSKMQGDGLLAVERGSLRVLPAGRLLIRNICMVFDFYLNSQDDDKVRFSKVI</sequence>
<dbReference type="Proteomes" id="UP000249396">
    <property type="component" value="Unassembled WGS sequence"/>
</dbReference>
<dbReference type="FunFam" id="3.80.30.20:FF:000012">
    <property type="entry name" value="Coproporphyrinogen-III oxidase"/>
    <property type="match status" value="1"/>
</dbReference>
<evidence type="ECO:0000256" key="2">
    <source>
        <dbReference type="ARBA" id="ARBA00004785"/>
    </source>
</evidence>
<gene>
    <name evidence="19" type="primary">hemN</name>
    <name evidence="19" type="ORF">DM484_11640</name>
</gene>
<dbReference type="GO" id="GO:0051989">
    <property type="term" value="F:coproporphyrinogen dehydrogenase activity"/>
    <property type="evidence" value="ECO:0007669"/>
    <property type="project" value="UniProtKB-EC"/>
</dbReference>
<comment type="similarity">
    <text evidence="3 15">Belongs to the anaerobic coproporphyrinogen-III oxidase family.</text>
</comment>
<comment type="cofactor">
    <cofactor evidence="15 17">
        <name>[4Fe-4S] cluster</name>
        <dbReference type="ChEBI" id="CHEBI:49883"/>
    </cofactor>
    <text evidence="15 17">Binds 1 [4Fe-4S] cluster. The cluster is coordinated with 3 cysteines and an exchangeable S-adenosyl-L-methionine.</text>
</comment>
<evidence type="ECO:0000256" key="1">
    <source>
        <dbReference type="ARBA" id="ARBA00004496"/>
    </source>
</evidence>
<evidence type="ECO:0000256" key="10">
    <source>
        <dbReference type="ARBA" id="ARBA00023004"/>
    </source>
</evidence>
<evidence type="ECO:0000256" key="4">
    <source>
        <dbReference type="ARBA" id="ARBA00011245"/>
    </source>
</evidence>
<feature type="binding site" evidence="16">
    <location>
        <position position="117"/>
    </location>
    <ligand>
        <name>S-adenosyl-L-methionine</name>
        <dbReference type="ChEBI" id="CHEBI:59789"/>
        <label>1</label>
    </ligand>
</feature>
<dbReference type="Gene3D" id="3.30.750.200">
    <property type="match status" value="1"/>
</dbReference>
<accession>A0A2W4T922</accession>
<evidence type="ECO:0000256" key="5">
    <source>
        <dbReference type="ARBA" id="ARBA00022485"/>
    </source>
</evidence>
<feature type="domain" description="Radical SAM core" evidence="18">
    <location>
        <begin position="51"/>
        <end position="285"/>
    </location>
</feature>
<protein>
    <recommendedName>
        <fullName evidence="15">Coproporphyrinogen-III oxidase</fullName>
        <ecNumber evidence="15">1.3.98.3</ecNumber>
    </recommendedName>
</protein>
<dbReference type="FunFam" id="1.10.10.920:FF:000001">
    <property type="entry name" value="Coproporphyrinogen-III oxidase"/>
    <property type="match status" value="1"/>
</dbReference>
<dbReference type="GO" id="GO:0046872">
    <property type="term" value="F:metal ion binding"/>
    <property type="evidence" value="ECO:0007669"/>
    <property type="project" value="UniProtKB-KW"/>
</dbReference>
<evidence type="ECO:0000256" key="16">
    <source>
        <dbReference type="PIRSR" id="PIRSR000167-1"/>
    </source>
</evidence>
<dbReference type="InterPro" id="IPR006638">
    <property type="entry name" value="Elp3/MiaA/NifB-like_rSAM"/>
</dbReference>
<dbReference type="SFLD" id="SFLDS00029">
    <property type="entry name" value="Radical_SAM"/>
    <property type="match status" value="1"/>
</dbReference>
<evidence type="ECO:0000256" key="12">
    <source>
        <dbReference type="ARBA" id="ARBA00023244"/>
    </source>
</evidence>
<feature type="binding site" evidence="16">
    <location>
        <begin position="118"/>
        <end position="119"/>
    </location>
    <ligand>
        <name>S-adenosyl-L-methionine</name>
        <dbReference type="ChEBI" id="CHEBI:59789"/>
        <label>2</label>
    </ligand>
</feature>
<dbReference type="Pfam" id="PF04055">
    <property type="entry name" value="Radical_SAM"/>
    <property type="match status" value="1"/>
</dbReference>
<keyword evidence="11 15" id="KW-0411">Iron-sulfur</keyword>
<dbReference type="InterPro" id="IPR010723">
    <property type="entry name" value="HemN_C"/>
</dbReference>
<dbReference type="NCBIfam" id="TIGR00538">
    <property type="entry name" value="hemN"/>
    <property type="match status" value="1"/>
</dbReference>
<dbReference type="Gene3D" id="1.10.10.920">
    <property type="match status" value="1"/>
</dbReference>
<keyword evidence="7 15" id="KW-0949">S-adenosyl-L-methionine</keyword>
<feature type="binding site" evidence="16">
    <location>
        <position position="248"/>
    </location>
    <ligand>
        <name>S-adenosyl-L-methionine</name>
        <dbReference type="ChEBI" id="CHEBI:59789"/>
        <label>2</label>
    </ligand>
</feature>
<dbReference type="EMBL" id="QJPH01000302">
    <property type="protein sequence ID" value="PZN79287.1"/>
    <property type="molecule type" value="Genomic_DNA"/>
</dbReference>
<evidence type="ECO:0000259" key="18">
    <source>
        <dbReference type="PROSITE" id="PS51918"/>
    </source>
</evidence>
<keyword evidence="8 15" id="KW-0479">Metal-binding</keyword>
<dbReference type="AlphaFoldDB" id="A0A2W4T922"/>
<dbReference type="GO" id="GO:0004109">
    <property type="term" value="F:coproporphyrinogen oxidase activity"/>
    <property type="evidence" value="ECO:0007669"/>
    <property type="project" value="InterPro"/>
</dbReference>
<dbReference type="GO" id="GO:0051539">
    <property type="term" value="F:4 iron, 4 sulfur cluster binding"/>
    <property type="evidence" value="ECO:0007669"/>
    <property type="project" value="UniProtKB-KW"/>
</dbReference>
<dbReference type="PROSITE" id="PS51918">
    <property type="entry name" value="RADICAL_SAM"/>
    <property type="match status" value="1"/>
</dbReference>
<feature type="binding site" evidence="16">
    <location>
        <position position="214"/>
    </location>
    <ligand>
        <name>S-adenosyl-L-methionine</name>
        <dbReference type="ChEBI" id="CHEBI:59789"/>
        <label>2</label>
    </ligand>
</feature>
<comment type="subunit">
    <text evidence="4">Monomer.</text>
</comment>
<evidence type="ECO:0000256" key="8">
    <source>
        <dbReference type="ARBA" id="ARBA00022723"/>
    </source>
</evidence>
<dbReference type="CDD" id="cd01335">
    <property type="entry name" value="Radical_SAM"/>
    <property type="match status" value="1"/>
</dbReference>
<dbReference type="Pfam" id="PF06969">
    <property type="entry name" value="HemN_C"/>
    <property type="match status" value="1"/>
</dbReference>
<keyword evidence="6 15" id="KW-0963">Cytoplasm</keyword>
<evidence type="ECO:0000256" key="6">
    <source>
        <dbReference type="ARBA" id="ARBA00022490"/>
    </source>
</evidence>
<evidence type="ECO:0000256" key="7">
    <source>
        <dbReference type="ARBA" id="ARBA00022691"/>
    </source>
</evidence>
<comment type="subcellular location">
    <subcellularLocation>
        <location evidence="1 15">Cytoplasm</location>
    </subcellularLocation>
</comment>
<feature type="binding site" evidence="16">
    <location>
        <position position="189"/>
    </location>
    <ligand>
        <name>S-adenosyl-L-methionine</name>
        <dbReference type="ChEBI" id="CHEBI:59789"/>
        <label>2</label>
    </ligand>
</feature>
<keyword evidence="12 15" id="KW-0627">Porphyrin biosynthesis</keyword>
<reference evidence="19 20" key="1">
    <citation type="journal article" date="2018" name="Aquat. Microb. Ecol.">
        <title>Gammaproteobacterial methanotrophs dominate.</title>
        <authorList>
            <person name="Rissanen A.J."/>
            <person name="Saarenheimo J."/>
            <person name="Tiirola M."/>
            <person name="Peura S."/>
            <person name="Aalto S.L."/>
            <person name="Karvinen A."/>
            <person name="Nykanen H."/>
        </authorList>
    </citation>
    <scope>NUCLEOTIDE SEQUENCE [LARGE SCALE GENOMIC DNA]</scope>
    <source>
        <strain evidence="19">AMbin10</strain>
    </source>
</reference>
<keyword evidence="10 15" id="KW-0408">Iron</keyword>
<feature type="binding site" evidence="16">
    <location>
        <position position="177"/>
    </location>
    <ligand>
        <name>S-adenosyl-L-methionine</name>
        <dbReference type="ChEBI" id="CHEBI:59789"/>
        <label>2</label>
    </ligand>
</feature>
<evidence type="ECO:0000256" key="15">
    <source>
        <dbReference type="PIRNR" id="PIRNR000167"/>
    </source>
</evidence>
<comment type="pathway">
    <text evidence="2 15">Porphyrin-containing compound metabolism; protoporphyrin-IX biosynthesis; protoporphyrinogen-IX from coproporphyrinogen-III (AdoMet route): step 1/1.</text>
</comment>
<dbReference type="PIRSF" id="PIRSF000167">
    <property type="entry name" value="HemN"/>
    <property type="match status" value="1"/>
</dbReference>
<feature type="binding site" evidence="17">
    <location>
        <position position="70"/>
    </location>
    <ligand>
        <name>[4Fe-4S] cluster</name>
        <dbReference type="ChEBI" id="CHEBI:49883"/>
        <note>4Fe-4S-S-AdoMet</note>
    </ligand>
</feature>
<comment type="function">
    <text evidence="13">Involved in the heme biosynthesis. Catalyzes the anaerobic oxidative decarboxylation of propionate groups of rings A and B of coproporphyrinogen III to yield the vinyl groups in protoporphyrinogen IX.</text>
</comment>
<dbReference type="InterPro" id="IPR004558">
    <property type="entry name" value="Coprogen_oxidase_HemN"/>
</dbReference>
<dbReference type="PANTHER" id="PTHR13932">
    <property type="entry name" value="COPROPORPHYRINIGEN III OXIDASE"/>
    <property type="match status" value="1"/>
</dbReference>
<dbReference type="GO" id="GO:0005737">
    <property type="term" value="C:cytoplasm"/>
    <property type="evidence" value="ECO:0007669"/>
    <property type="project" value="UniProtKB-SubCell"/>
</dbReference>
<feature type="binding site" evidence="16">
    <location>
        <begin position="72"/>
        <end position="74"/>
    </location>
    <ligand>
        <name>S-adenosyl-L-methionine</name>
        <dbReference type="ChEBI" id="CHEBI:59789"/>
        <label>2</label>
    </ligand>
</feature>
<evidence type="ECO:0000313" key="19">
    <source>
        <dbReference type="EMBL" id="PZN79287.1"/>
    </source>
</evidence>
<feature type="binding site" evidence="17">
    <location>
        <position position="66"/>
    </location>
    <ligand>
        <name>[4Fe-4S] cluster</name>
        <dbReference type="ChEBI" id="CHEBI:49883"/>
        <note>4Fe-4S-S-AdoMet</note>
    </ligand>
</feature>
<name>A0A2W4T922_9GAMM</name>
<dbReference type="UniPathway" id="UPA00251">
    <property type="reaction ID" value="UER00323"/>
</dbReference>
<evidence type="ECO:0000256" key="13">
    <source>
        <dbReference type="ARBA" id="ARBA00024295"/>
    </source>
</evidence>
<dbReference type="SFLD" id="SFLDG01065">
    <property type="entry name" value="anaerobic_coproporphyrinogen-I"/>
    <property type="match status" value="1"/>
</dbReference>
<feature type="binding site" evidence="16">
    <location>
        <position position="334"/>
    </location>
    <ligand>
        <name>S-adenosyl-L-methionine</name>
        <dbReference type="ChEBI" id="CHEBI:59789"/>
        <label>1</label>
    </ligand>
</feature>
<feature type="binding site" evidence="16">
    <location>
        <position position="150"/>
    </location>
    <ligand>
        <name>S-adenosyl-L-methionine</name>
        <dbReference type="ChEBI" id="CHEBI:59789"/>
        <label>1</label>
    </ligand>
</feature>
<feature type="binding site" evidence="16">
    <location>
        <position position="60"/>
    </location>
    <ligand>
        <name>S-adenosyl-L-methionine</name>
        <dbReference type="ChEBI" id="CHEBI:59789"/>
        <label>1</label>
    </ligand>
</feature>
<dbReference type="InterPro" id="IPR034505">
    <property type="entry name" value="Coproporphyrinogen-III_oxidase"/>
</dbReference>
<feature type="binding site" evidence="17">
    <location>
        <position position="73"/>
    </location>
    <ligand>
        <name>[4Fe-4S] cluster</name>
        <dbReference type="ChEBI" id="CHEBI:49883"/>
        <note>4Fe-4S-S-AdoMet</note>
    </ligand>
</feature>
<comment type="caution">
    <text evidence="19">The sequence shown here is derived from an EMBL/GenBank/DDBJ whole genome shotgun (WGS) entry which is preliminary data.</text>
</comment>
<dbReference type="GO" id="GO:0006782">
    <property type="term" value="P:protoporphyrinogen IX biosynthetic process"/>
    <property type="evidence" value="ECO:0007669"/>
    <property type="project" value="UniProtKB-UniPathway"/>
</dbReference>
<dbReference type="EC" id="1.3.98.3" evidence="15"/>
<evidence type="ECO:0000256" key="3">
    <source>
        <dbReference type="ARBA" id="ARBA00005493"/>
    </source>
</evidence>
<evidence type="ECO:0000256" key="9">
    <source>
        <dbReference type="ARBA" id="ARBA00023002"/>
    </source>
</evidence>
<evidence type="ECO:0000256" key="11">
    <source>
        <dbReference type="ARBA" id="ARBA00023014"/>
    </source>
</evidence>
<organism evidence="19 20">
    <name type="scientific">Candidatus Methylumidiphilus alinenensis</name>
    <dbReference type="NCBI Taxonomy" id="2202197"/>
    <lineage>
        <taxon>Bacteria</taxon>
        <taxon>Pseudomonadati</taxon>
        <taxon>Pseudomonadota</taxon>
        <taxon>Gammaproteobacteria</taxon>
        <taxon>Methylococcales</taxon>
        <taxon>Candidatus Methylumidiphilus</taxon>
    </lineage>
</organism>
<evidence type="ECO:0000256" key="14">
    <source>
        <dbReference type="ARBA" id="ARBA00048321"/>
    </source>
</evidence>
<evidence type="ECO:0000313" key="20">
    <source>
        <dbReference type="Proteomes" id="UP000249396"/>
    </source>
</evidence>
<comment type="catalytic activity">
    <reaction evidence="14 15">
        <text>coproporphyrinogen III + 2 S-adenosyl-L-methionine = protoporphyrinogen IX + 2 5'-deoxyadenosine + 2 L-methionine + 2 CO2</text>
        <dbReference type="Rhea" id="RHEA:15425"/>
        <dbReference type="ChEBI" id="CHEBI:16526"/>
        <dbReference type="ChEBI" id="CHEBI:17319"/>
        <dbReference type="ChEBI" id="CHEBI:57307"/>
        <dbReference type="ChEBI" id="CHEBI:57309"/>
        <dbReference type="ChEBI" id="CHEBI:57844"/>
        <dbReference type="ChEBI" id="CHEBI:59789"/>
        <dbReference type="EC" id="1.3.98.3"/>
    </reaction>
</comment>
<dbReference type="InterPro" id="IPR058240">
    <property type="entry name" value="rSAM_sf"/>
</dbReference>
<keyword evidence="5 15" id="KW-0004">4Fe-4S</keyword>
<dbReference type="PANTHER" id="PTHR13932:SF6">
    <property type="entry name" value="OXYGEN-INDEPENDENT COPROPORPHYRINOGEN III OXIDASE"/>
    <property type="match status" value="1"/>
</dbReference>
<dbReference type="SMART" id="SM00729">
    <property type="entry name" value="Elp3"/>
    <property type="match status" value="1"/>
</dbReference>
<evidence type="ECO:0000256" key="17">
    <source>
        <dbReference type="PIRSR" id="PIRSR000167-2"/>
    </source>
</evidence>